<dbReference type="Gene3D" id="1.10.510.10">
    <property type="entry name" value="Transferase(Phosphotransferase) domain 1"/>
    <property type="match status" value="1"/>
</dbReference>
<dbReference type="PANTHER" id="PTHR48012:SF15">
    <property type="entry name" value="MITOGEN-ACTIVATED PROTEIN KINASE KINASE KINASE KINASE 1"/>
    <property type="match status" value="1"/>
</dbReference>
<evidence type="ECO:0000259" key="10">
    <source>
        <dbReference type="PROSITE" id="PS50011"/>
    </source>
</evidence>
<dbReference type="InterPro" id="IPR001180">
    <property type="entry name" value="CNH_dom"/>
</dbReference>
<evidence type="ECO:0000259" key="11">
    <source>
        <dbReference type="PROSITE" id="PS50219"/>
    </source>
</evidence>
<sequence>MPISSGPRATGRVHSGQARNKQNGELAAIKVIKMEPEDDFSIIQQEIIIVKSCKHPNIVAYYGSYIRANKLWICMEFCGGGSLQDIYHVTGPLSESQIAYICREMLQGLDYLHAQKKIHRDIKGANILLNDQGKVKLADFGISAQITATLARRMSFIGTPYWMAPEVAAVEIKGGYNELCDIWSVGITAIELAELQPPMFDVHPLRVLFLMSKSGYQPPKLKDKSKWSSNFYNFVKAMLVRNPKKRPSAAKMLSHPFLTQQCLNQEQTLDLLDKFKNPEKHKSCVSTEDDEMEVAPPASLRRIQSINKHNRAERTNSDISFGQIYTQRPMKTGSPNVTLRATESTGSFNSPPRDQDQDQDQDQDSDSDDYDDVDIPTMQPSCLIMPEDETPPPLPPKPKARTSSEESMAGEEDRLRKPSSLCAPSPLIRTSSGTHVRPTPHPRASRHSDPPTLPVHNYTSPADSLPPELPPKDFRRRKPKELPECPSPVLKKPPVFFKKIFHGCPLKINCSTTWENSTSKEQHLLLGAEEGIYTLNLNGSEATMELLYPGKCTWVYTISNVLMSVSGKSSQLHSHSLKELYEQARKDQRMVPLSTHRLLSRKCPITSKIPDTKGCKTCTVGGSLQQGYVFLCCALDSSVVLLQWYEPMHKFMLIR</sequence>
<keyword evidence="4" id="KW-0597">Phosphoprotein</keyword>
<dbReference type="InterPro" id="IPR021160">
    <property type="entry name" value="MAPKKKK"/>
</dbReference>
<feature type="domain" description="Protein kinase" evidence="10">
    <location>
        <begin position="1"/>
        <end position="258"/>
    </location>
</feature>
<protein>
    <recommendedName>
        <fullName evidence="14">Non-specific serine/threonine protein kinase</fullName>
    </recommendedName>
</protein>
<gene>
    <name evidence="12" type="ORF">CHARACLAT_012459</name>
</gene>
<dbReference type="InterPro" id="IPR011009">
    <property type="entry name" value="Kinase-like_dom_sf"/>
</dbReference>
<evidence type="ECO:0000256" key="5">
    <source>
        <dbReference type="ARBA" id="ARBA00022679"/>
    </source>
</evidence>
<dbReference type="Pfam" id="PF00069">
    <property type="entry name" value="Pkinase"/>
    <property type="match status" value="1"/>
</dbReference>
<keyword evidence="13" id="KW-1185">Reference proteome</keyword>
<proteinExistence type="inferred from homology"/>
<comment type="caution">
    <text evidence="12">The sequence shown here is derived from an EMBL/GenBank/DDBJ whole genome shotgun (WGS) entry which is preliminary data.</text>
</comment>
<dbReference type="InterPro" id="IPR000719">
    <property type="entry name" value="Prot_kinase_dom"/>
</dbReference>
<feature type="compositionally biased region" description="Polar residues" evidence="9">
    <location>
        <begin position="333"/>
        <end position="352"/>
    </location>
</feature>
<accession>A0ABU7EIF9</accession>
<evidence type="ECO:0000256" key="8">
    <source>
        <dbReference type="ARBA" id="ARBA00022840"/>
    </source>
</evidence>
<keyword evidence="7" id="KW-0418">Kinase</keyword>
<feature type="region of interest" description="Disordered" evidence="9">
    <location>
        <begin position="306"/>
        <end position="486"/>
    </location>
</feature>
<dbReference type="Proteomes" id="UP001352852">
    <property type="component" value="Unassembled WGS sequence"/>
</dbReference>
<dbReference type="PIRSF" id="PIRSF038172">
    <property type="entry name" value="MAPKKKK"/>
    <property type="match status" value="1"/>
</dbReference>
<dbReference type="Pfam" id="PF00780">
    <property type="entry name" value="CNH"/>
    <property type="match status" value="1"/>
</dbReference>
<dbReference type="SUPFAM" id="SSF56112">
    <property type="entry name" value="Protein kinase-like (PK-like)"/>
    <property type="match status" value="1"/>
</dbReference>
<evidence type="ECO:0000256" key="2">
    <source>
        <dbReference type="ARBA" id="ARBA00008874"/>
    </source>
</evidence>
<evidence type="ECO:0000256" key="7">
    <source>
        <dbReference type="ARBA" id="ARBA00022777"/>
    </source>
</evidence>
<evidence type="ECO:0000256" key="9">
    <source>
        <dbReference type="SAM" id="MobiDB-lite"/>
    </source>
</evidence>
<evidence type="ECO:0000313" key="12">
    <source>
        <dbReference type="EMBL" id="MED6287048.1"/>
    </source>
</evidence>
<comment type="cofactor">
    <cofactor evidence="1">
        <name>Mg(2+)</name>
        <dbReference type="ChEBI" id="CHEBI:18420"/>
    </cofactor>
</comment>
<dbReference type="PANTHER" id="PTHR48012">
    <property type="entry name" value="STERILE20-LIKE KINASE, ISOFORM B-RELATED"/>
    <property type="match status" value="1"/>
</dbReference>
<dbReference type="PROSITE" id="PS50011">
    <property type="entry name" value="PROTEIN_KINASE_DOM"/>
    <property type="match status" value="1"/>
</dbReference>
<keyword evidence="6" id="KW-0547">Nucleotide-binding</keyword>
<feature type="non-terminal residue" evidence="12">
    <location>
        <position position="655"/>
    </location>
</feature>
<organism evidence="12 13">
    <name type="scientific">Characodon lateralis</name>
    <dbReference type="NCBI Taxonomy" id="208331"/>
    <lineage>
        <taxon>Eukaryota</taxon>
        <taxon>Metazoa</taxon>
        <taxon>Chordata</taxon>
        <taxon>Craniata</taxon>
        <taxon>Vertebrata</taxon>
        <taxon>Euteleostomi</taxon>
        <taxon>Actinopterygii</taxon>
        <taxon>Neopterygii</taxon>
        <taxon>Teleostei</taxon>
        <taxon>Neoteleostei</taxon>
        <taxon>Acanthomorphata</taxon>
        <taxon>Ovalentaria</taxon>
        <taxon>Atherinomorphae</taxon>
        <taxon>Cyprinodontiformes</taxon>
        <taxon>Goodeidae</taxon>
        <taxon>Characodon</taxon>
    </lineage>
</organism>
<keyword evidence="8" id="KW-0067">ATP-binding</keyword>
<feature type="region of interest" description="Disordered" evidence="9">
    <location>
        <begin position="1"/>
        <end position="20"/>
    </location>
</feature>
<keyword evidence="3" id="KW-0723">Serine/threonine-protein kinase</keyword>
<feature type="compositionally biased region" description="Polar residues" evidence="9">
    <location>
        <begin position="317"/>
        <end position="326"/>
    </location>
</feature>
<evidence type="ECO:0008006" key="14">
    <source>
        <dbReference type="Google" id="ProtNLM"/>
    </source>
</evidence>
<dbReference type="SMART" id="SM00220">
    <property type="entry name" value="S_TKc"/>
    <property type="match status" value="1"/>
</dbReference>
<comment type="similarity">
    <text evidence="2">Belongs to the protein kinase superfamily. STE Ser/Thr protein kinase family. STE20 subfamily.</text>
</comment>
<name>A0ABU7EIF9_9TELE</name>
<evidence type="ECO:0000256" key="1">
    <source>
        <dbReference type="ARBA" id="ARBA00001946"/>
    </source>
</evidence>
<evidence type="ECO:0000313" key="13">
    <source>
        <dbReference type="Proteomes" id="UP001352852"/>
    </source>
</evidence>
<reference evidence="12 13" key="1">
    <citation type="submission" date="2021-06" db="EMBL/GenBank/DDBJ databases">
        <authorList>
            <person name="Palmer J.M."/>
        </authorList>
    </citation>
    <scope>NUCLEOTIDE SEQUENCE [LARGE SCALE GENOMIC DNA]</scope>
    <source>
        <strain evidence="12 13">CL_MEX2019</strain>
        <tissue evidence="12">Muscle</tissue>
    </source>
</reference>
<evidence type="ECO:0000256" key="4">
    <source>
        <dbReference type="ARBA" id="ARBA00022553"/>
    </source>
</evidence>
<dbReference type="InterPro" id="IPR050629">
    <property type="entry name" value="STE20/SPS1-PAK"/>
</dbReference>
<feature type="compositionally biased region" description="Acidic residues" evidence="9">
    <location>
        <begin position="357"/>
        <end position="374"/>
    </location>
</feature>
<dbReference type="CDD" id="cd06613">
    <property type="entry name" value="STKc_MAP4K3_like"/>
    <property type="match status" value="1"/>
</dbReference>
<evidence type="ECO:0000256" key="3">
    <source>
        <dbReference type="ARBA" id="ARBA00022527"/>
    </source>
</evidence>
<feature type="domain" description="CNH" evidence="11">
    <location>
        <begin position="505"/>
        <end position="655"/>
    </location>
</feature>
<keyword evidence="5" id="KW-0808">Transferase</keyword>
<dbReference type="PROSITE" id="PS50219">
    <property type="entry name" value="CNH"/>
    <property type="match status" value="1"/>
</dbReference>
<dbReference type="EMBL" id="JAHUTJ010058243">
    <property type="protein sequence ID" value="MED6287048.1"/>
    <property type="molecule type" value="Genomic_DNA"/>
</dbReference>
<evidence type="ECO:0000256" key="6">
    <source>
        <dbReference type="ARBA" id="ARBA00022741"/>
    </source>
</evidence>